<dbReference type="InterPro" id="IPR036390">
    <property type="entry name" value="WH_DNA-bd_sf"/>
</dbReference>
<feature type="active site" description="Proton acceptor" evidence="4">
    <location>
        <position position="277"/>
    </location>
</feature>
<dbReference type="AlphaFoldDB" id="A0A9P4QXM2"/>
<name>A0A9P4QXM2_9PLEO</name>
<dbReference type="PROSITE" id="PS51683">
    <property type="entry name" value="SAM_OMT_II"/>
    <property type="match status" value="1"/>
</dbReference>
<feature type="domain" description="O-methyltransferase C-terminal" evidence="5">
    <location>
        <begin position="152"/>
        <end position="351"/>
    </location>
</feature>
<keyword evidence="2" id="KW-0808">Transferase</keyword>
<dbReference type="InterPro" id="IPR036388">
    <property type="entry name" value="WH-like_DNA-bd_sf"/>
</dbReference>
<protein>
    <submittedName>
        <fullName evidence="6">Methyltransferase</fullName>
    </submittedName>
</protein>
<dbReference type="Gene3D" id="3.40.50.150">
    <property type="entry name" value="Vaccinia Virus protein VP39"/>
    <property type="match status" value="1"/>
</dbReference>
<evidence type="ECO:0000256" key="2">
    <source>
        <dbReference type="ARBA" id="ARBA00022679"/>
    </source>
</evidence>
<dbReference type="CDD" id="cd02440">
    <property type="entry name" value="AdoMet_MTases"/>
    <property type="match status" value="1"/>
</dbReference>
<dbReference type="OrthoDB" id="1606438at2759"/>
<dbReference type="Gene3D" id="1.10.10.10">
    <property type="entry name" value="Winged helix-like DNA-binding domain superfamily/Winged helix DNA-binding domain"/>
    <property type="match status" value="1"/>
</dbReference>
<dbReference type="Pfam" id="PF00891">
    <property type="entry name" value="Methyltransf_2"/>
    <property type="match status" value="1"/>
</dbReference>
<dbReference type="GO" id="GO:0008171">
    <property type="term" value="F:O-methyltransferase activity"/>
    <property type="evidence" value="ECO:0007669"/>
    <property type="project" value="InterPro"/>
</dbReference>
<keyword evidence="7" id="KW-1185">Reference proteome</keyword>
<organism evidence="6 7">
    <name type="scientific">Polyplosphaeria fusca</name>
    <dbReference type="NCBI Taxonomy" id="682080"/>
    <lineage>
        <taxon>Eukaryota</taxon>
        <taxon>Fungi</taxon>
        <taxon>Dikarya</taxon>
        <taxon>Ascomycota</taxon>
        <taxon>Pezizomycotina</taxon>
        <taxon>Dothideomycetes</taxon>
        <taxon>Pleosporomycetidae</taxon>
        <taxon>Pleosporales</taxon>
        <taxon>Tetraplosphaeriaceae</taxon>
        <taxon>Polyplosphaeria</taxon>
    </lineage>
</organism>
<evidence type="ECO:0000256" key="3">
    <source>
        <dbReference type="ARBA" id="ARBA00022691"/>
    </source>
</evidence>
<evidence type="ECO:0000256" key="4">
    <source>
        <dbReference type="PIRSR" id="PIRSR005739-1"/>
    </source>
</evidence>
<dbReference type="PANTHER" id="PTHR43712:SF19">
    <property type="entry name" value="DUAL O-METHYLTRANSFERASE_FAD-DEPENDENT MONOOXYGENASE ELCB"/>
    <property type="match status" value="1"/>
</dbReference>
<comment type="caution">
    <text evidence="6">The sequence shown here is derived from an EMBL/GenBank/DDBJ whole genome shotgun (WGS) entry which is preliminary data.</text>
</comment>
<dbReference type="SUPFAM" id="SSF46785">
    <property type="entry name" value="Winged helix' DNA-binding domain"/>
    <property type="match status" value="1"/>
</dbReference>
<dbReference type="EMBL" id="ML996131">
    <property type="protein sequence ID" value="KAF2735813.1"/>
    <property type="molecule type" value="Genomic_DNA"/>
</dbReference>
<dbReference type="PIRSF" id="PIRSF005739">
    <property type="entry name" value="O-mtase"/>
    <property type="match status" value="1"/>
</dbReference>
<dbReference type="Proteomes" id="UP000799444">
    <property type="component" value="Unassembled WGS sequence"/>
</dbReference>
<evidence type="ECO:0000259" key="5">
    <source>
        <dbReference type="Pfam" id="PF00891"/>
    </source>
</evidence>
<sequence length="373" mass="41893">MQMRQEMSDSTTQIKRLAPEPSDFLTKILVQQQQYACIEWLFHFKILDHIPPGGSISYSELATKLRLSKSDIRAVARMAMTTNLLAETEDGNLTHNALSAALIENEGLFTWLSYLIKRSVPCMRAFVKASELWPASTKSTETAYNVAMDTDISFFDHMKQNKDLSIEFGKYMKSQSTVHAGVSVKHLVNGTDWAALGEAKIVDVGGNSGNVSIALAEKYPNLSFVVQDLAEPIGRAQTDANSLSWDVARRIQFVEHDFFTPQPVKDADVYLLRMILHDWPDDKAVTILKRIAEAMKEGSRILIMDMVLPAQGTCSPTLEAALRQKDLMMRQVLRAHEREVEDWQELVAKTGGRLRIVAIRQLESSQHSILEVA</sequence>
<dbReference type="SUPFAM" id="SSF53335">
    <property type="entry name" value="S-adenosyl-L-methionine-dependent methyltransferases"/>
    <property type="match status" value="1"/>
</dbReference>
<keyword evidence="1 6" id="KW-0489">Methyltransferase</keyword>
<proteinExistence type="predicted"/>
<dbReference type="GO" id="GO:0032259">
    <property type="term" value="P:methylation"/>
    <property type="evidence" value="ECO:0007669"/>
    <property type="project" value="UniProtKB-KW"/>
</dbReference>
<evidence type="ECO:0000256" key="1">
    <source>
        <dbReference type="ARBA" id="ARBA00022603"/>
    </source>
</evidence>
<evidence type="ECO:0000313" key="7">
    <source>
        <dbReference type="Proteomes" id="UP000799444"/>
    </source>
</evidence>
<dbReference type="InterPro" id="IPR016461">
    <property type="entry name" value="COMT-like"/>
</dbReference>
<gene>
    <name evidence="6" type="ORF">EJ04DRAFT_562960</name>
</gene>
<reference evidence="6" key="1">
    <citation type="journal article" date="2020" name="Stud. Mycol.">
        <title>101 Dothideomycetes genomes: a test case for predicting lifestyles and emergence of pathogens.</title>
        <authorList>
            <person name="Haridas S."/>
            <person name="Albert R."/>
            <person name="Binder M."/>
            <person name="Bloem J."/>
            <person name="Labutti K."/>
            <person name="Salamov A."/>
            <person name="Andreopoulos B."/>
            <person name="Baker S."/>
            <person name="Barry K."/>
            <person name="Bills G."/>
            <person name="Bluhm B."/>
            <person name="Cannon C."/>
            <person name="Castanera R."/>
            <person name="Culley D."/>
            <person name="Daum C."/>
            <person name="Ezra D."/>
            <person name="Gonzalez J."/>
            <person name="Henrissat B."/>
            <person name="Kuo A."/>
            <person name="Liang C."/>
            <person name="Lipzen A."/>
            <person name="Lutzoni F."/>
            <person name="Magnuson J."/>
            <person name="Mondo S."/>
            <person name="Nolan M."/>
            <person name="Ohm R."/>
            <person name="Pangilinan J."/>
            <person name="Park H.-J."/>
            <person name="Ramirez L."/>
            <person name="Alfaro M."/>
            <person name="Sun H."/>
            <person name="Tritt A."/>
            <person name="Yoshinaga Y."/>
            <person name="Zwiers L.-H."/>
            <person name="Turgeon B."/>
            <person name="Goodwin S."/>
            <person name="Spatafora J."/>
            <person name="Crous P."/>
            <person name="Grigoriev I."/>
        </authorList>
    </citation>
    <scope>NUCLEOTIDE SEQUENCE</scope>
    <source>
        <strain evidence="6">CBS 125425</strain>
    </source>
</reference>
<keyword evidence="3" id="KW-0949">S-adenosyl-L-methionine</keyword>
<evidence type="ECO:0000313" key="6">
    <source>
        <dbReference type="EMBL" id="KAF2735813.1"/>
    </source>
</evidence>
<accession>A0A9P4QXM2</accession>
<dbReference type="PANTHER" id="PTHR43712">
    <property type="entry name" value="PUTATIVE (AFU_ORTHOLOGUE AFUA_4G14580)-RELATED"/>
    <property type="match status" value="1"/>
</dbReference>
<dbReference type="InterPro" id="IPR029063">
    <property type="entry name" value="SAM-dependent_MTases_sf"/>
</dbReference>
<dbReference type="InterPro" id="IPR001077">
    <property type="entry name" value="COMT_C"/>
</dbReference>